<feature type="active site" description="Proton acceptor" evidence="13">
    <location>
        <position position="69"/>
    </location>
</feature>
<evidence type="ECO:0000256" key="13">
    <source>
        <dbReference type="PIRSR" id="PIRSR035805-1"/>
    </source>
</evidence>
<dbReference type="GO" id="GO:0042802">
    <property type="term" value="F:identical protein binding"/>
    <property type="evidence" value="ECO:0007669"/>
    <property type="project" value="UniProtKB-ARBA"/>
</dbReference>
<evidence type="ECO:0000256" key="14">
    <source>
        <dbReference type="PIRSR" id="PIRSR035805-2"/>
    </source>
</evidence>
<evidence type="ECO:0000256" key="10">
    <source>
        <dbReference type="ARBA" id="ARBA00025704"/>
    </source>
</evidence>
<dbReference type="InterPro" id="IPR027417">
    <property type="entry name" value="P-loop_NTPase"/>
</dbReference>
<evidence type="ECO:0000256" key="8">
    <source>
        <dbReference type="ARBA" id="ARBA00022833"/>
    </source>
</evidence>
<dbReference type="PROSITE" id="PS00603">
    <property type="entry name" value="TK_CELLULAR_TYPE"/>
    <property type="match status" value="1"/>
</dbReference>
<evidence type="ECO:0000256" key="11">
    <source>
        <dbReference type="ARBA" id="ARBA00048254"/>
    </source>
</evidence>
<comment type="pathway">
    <text evidence="12">Pyrimidine metabolism.</text>
</comment>
<dbReference type="FunFam" id="3.40.50.300:FF:000948">
    <property type="entry name" value="Thymidine kinase"/>
    <property type="match status" value="1"/>
</dbReference>
<keyword evidence="8" id="KW-0862">Zinc</keyword>
<dbReference type="GO" id="GO:0046104">
    <property type="term" value="P:thymidine metabolic process"/>
    <property type="evidence" value="ECO:0007669"/>
    <property type="project" value="TreeGrafter"/>
</dbReference>
<reference evidence="17 18" key="1">
    <citation type="journal article" date="2022" name="Nat. Genet.">
        <title>Improved pea reference genome and pan-genome highlight genomic features and evolutionary characteristics.</title>
        <authorList>
            <person name="Yang T."/>
            <person name="Liu R."/>
            <person name="Luo Y."/>
            <person name="Hu S."/>
            <person name="Wang D."/>
            <person name="Wang C."/>
            <person name="Pandey M.K."/>
            <person name="Ge S."/>
            <person name="Xu Q."/>
            <person name="Li N."/>
            <person name="Li G."/>
            <person name="Huang Y."/>
            <person name="Saxena R.K."/>
            <person name="Ji Y."/>
            <person name="Li M."/>
            <person name="Yan X."/>
            <person name="He Y."/>
            <person name="Liu Y."/>
            <person name="Wang X."/>
            <person name="Xiang C."/>
            <person name="Varshney R.K."/>
            <person name="Ding H."/>
            <person name="Gao S."/>
            <person name="Zong X."/>
        </authorList>
    </citation>
    <scope>NUCLEOTIDE SEQUENCE [LARGE SCALE GENOMIC DNA]</scope>
    <source>
        <strain evidence="17 18">cv. Zhongwan 6</strain>
    </source>
</reference>
<keyword evidence="4 15" id="KW-0808">Transferase</keyword>
<accession>A0A9D5GZP7</accession>
<dbReference type="InterPro" id="IPR020633">
    <property type="entry name" value="Thymidine_kinase_CS"/>
</dbReference>
<evidence type="ECO:0000256" key="6">
    <source>
        <dbReference type="ARBA" id="ARBA00022741"/>
    </source>
</evidence>
<dbReference type="SUPFAM" id="SSF52540">
    <property type="entry name" value="P-loop containing nucleoside triphosphate hydrolases"/>
    <property type="match status" value="1"/>
</dbReference>
<evidence type="ECO:0000313" key="18">
    <source>
        <dbReference type="Proteomes" id="UP001058974"/>
    </source>
</evidence>
<dbReference type="EC" id="2.7.1.21" evidence="2 15"/>
<dbReference type="Proteomes" id="UP001058974">
    <property type="component" value="Chromosome 1"/>
</dbReference>
<dbReference type="GO" id="GO:0005524">
    <property type="term" value="F:ATP binding"/>
    <property type="evidence" value="ECO:0007669"/>
    <property type="project" value="UniProtKB-KW"/>
</dbReference>
<dbReference type="PANTHER" id="PTHR11441:SF0">
    <property type="entry name" value="THYMIDINE KINASE, CYTOSOLIC"/>
    <property type="match status" value="1"/>
</dbReference>
<dbReference type="SUPFAM" id="SSF57716">
    <property type="entry name" value="Glucocorticoid receptor-like (DNA-binding domain)"/>
    <property type="match status" value="1"/>
</dbReference>
<evidence type="ECO:0000256" key="5">
    <source>
        <dbReference type="ARBA" id="ARBA00022723"/>
    </source>
</evidence>
<protein>
    <recommendedName>
        <fullName evidence="2 15">Thymidine kinase</fullName>
        <ecNumber evidence="2 15">2.7.1.21</ecNumber>
    </recommendedName>
</protein>
<dbReference type="PANTHER" id="PTHR11441">
    <property type="entry name" value="THYMIDINE KINASE"/>
    <property type="match status" value="1"/>
</dbReference>
<keyword evidence="7 15" id="KW-0418">Kinase</keyword>
<organism evidence="17 18">
    <name type="scientific">Pisum sativum</name>
    <name type="common">Garden pea</name>
    <name type="synonym">Lathyrus oleraceus</name>
    <dbReference type="NCBI Taxonomy" id="3888"/>
    <lineage>
        <taxon>Eukaryota</taxon>
        <taxon>Viridiplantae</taxon>
        <taxon>Streptophyta</taxon>
        <taxon>Embryophyta</taxon>
        <taxon>Tracheophyta</taxon>
        <taxon>Spermatophyta</taxon>
        <taxon>Magnoliopsida</taxon>
        <taxon>eudicotyledons</taxon>
        <taxon>Gunneridae</taxon>
        <taxon>Pentapetalae</taxon>
        <taxon>rosids</taxon>
        <taxon>fabids</taxon>
        <taxon>Fabales</taxon>
        <taxon>Fabaceae</taxon>
        <taxon>Papilionoideae</taxon>
        <taxon>50 kb inversion clade</taxon>
        <taxon>NPAAA clade</taxon>
        <taxon>Hologalegina</taxon>
        <taxon>IRL clade</taxon>
        <taxon>Fabeae</taxon>
        <taxon>Lathyrus</taxon>
    </lineage>
</organism>
<name>A0A9D5GZP7_PEA</name>
<evidence type="ECO:0000256" key="9">
    <source>
        <dbReference type="ARBA" id="ARBA00022840"/>
    </source>
</evidence>
<dbReference type="PIRSF" id="PIRSF035805">
    <property type="entry name" value="TK_cell"/>
    <property type="match status" value="1"/>
</dbReference>
<gene>
    <name evidence="17" type="ORF">KIW84_014781</name>
</gene>
<comment type="catalytic activity">
    <reaction evidence="11 15">
        <text>thymidine + ATP = dTMP + ADP + H(+)</text>
        <dbReference type="Rhea" id="RHEA:19129"/>
        <dbReference type="ChEBI" id="CHEBI:15378"/>
        <dbReference type="ChEBI" id="CHEBI:17748"/>
        <dbReference type="ChEBI" id="CHEBI:30616"/>
        <dbReference type="ChEBI" id="CHEBI:63528"/>
        <dbReference type="ChEBI" id="CHEBI:456216"/>
        <dbReference type="EC" id="2.7.1.21"/>
    </reaction>
</comment>
<keyword evidence="18" id="KW-1185">Reference proteome</keyword>
<evidence type="ECO:0000256" key="2">
    <source>
        <dbReference type="ARBA" id="ARBA00012118"/>
    </source>
</evidence>
<dbReference type="FunFam" id="3.30.60.20:FF:000051">
    <property type="entry name" value="Thymidine kinase"/>
    <property type="match status" value="1"/>
</dbReference>
<evidence type="ECO:0000256" key="7">
    <source>
        <dbReference type="ARBA" id="ARBA00022777"/>
    </source>
</evidence>
<dbReference type="AlphaFoldDB" id="A0A9D5GZP7"/>
<dbReference type="Gene3D" id="3.30.60.20">
    <property type="match status" value="1"/>
</dbReference>
<comment type="caution">
    <text evidence="17">The sequence shown here is derived from an EMBL/GenBank/DDBJ whole genome shotgun (WGS) entry which is preliminary data.</text>
</comment>
<evidence type="ECO:0000256" key="4">
    <source>
        <dbReference type="ARBA" id="ARBA00022679"/>
    </source>
</evidence>
<comment type="similarity">
    <text evidence="1 16">Belongs to the thymidine kinase family.</text>
</comment>
<evidence type="ECO:0000256" key="1">
    <source>
        <dbReference type="ARBA" id="ARBA00007587"/>
    </source>
</evidence>
<evidence type="ECO:0000313" key="17">
    <source>
        <dbReference type="EMBL" id="KAI5447061.1"/>
    </source>
</evidence>
<dbReference type="GO" id="GO:0046872">
    <property type="term" value="F:metal ion binding"/>
    <property type="evidence" value="ECO:0007669"/>
    <property type="project" value="UniProtKB-KW"/>
</dbReference>
<comment type="pathway">
    <text evidence="10">Purine metabolism.</text>
</comment>
<dbReference type="Gene3D" id="3.40.50.300">
    <property type="entry name" value="P-loop containing nucleotide triphosphate hydrolases"/>
    <property type="match status" value="1"/>
</dbReference>
<evidence type="ECO:0000256" key="12">
    <source>
        <dbReference type="ARBA" id="ARBA00060693"/>
    </source>
</evidence>
<dbReference type="GO" id="GO:0006950">
    <property type="term" value="P:response to stress"/>
    <property type="evidence" value="ECO:0007669"/>
    <property type="project" value="UniProtKB-ARBA"/>
</dbReference>
<dbReference type="Pfam" id="PF00265">
    <property type="entry name" value="TK"/>
    <property type="match status" value="1"/>
</dbReference>
<keyword evidence="9 15" id="KW-0067">ATP-binding</keyword>
<feature type="binding site" evidence="14">
    <location>
        <position position="153"/>
    </location>
    <ligand>
        <name>substrate</name>
    </ligand>
</feature>
<dbReference type="InterPro" id="IPR001267">
    <property type="entry name" value="Thymidine_kinase"/>
</dbReference>
<dbReference type="GO" id="GO:0004797">
    <property type="term" value="F:thymidine kinase activity"/>
    <property type="evidence" value="ECO:0007669"/>
    <property type="project" value="UniProtKB-EC"/>
</dbReference>
<proteinExistence type="inferred from homology"/>
<keyword evidence="3 15" id="KW-0237">DNA synthesis</keyword>
<evidence type="ECO:0000256" key="3">
    <source>
        <dbReference type="ARBA" id="ARBA00022634"/>
    </source>
</evidence>
<sequence length="186" mass="20470">MAIPSSLGIVIRLNVAIIKSSKDTRYGLDSIVTHDGAKLPCWALSDLSSFKQKFGVDAYEQLDVIGIDEAQFFDDLYDFCREAADHDGKTVIVAGLDGNYLRKRFGSVLDIIPLADSITKLTARCEICGKNALFTLRKTQDTQVELIGGVDVYMPVCRQHYVNGQVAVETARHVVESNKVECGSHT</sequence>
<dbReference type="EMBL" id="JAMSHJ010000001">
    <property type="protein sequence ID" value="KAI5447061.1"/>
    <property type="molecule type" value="Genomic_DNA"/>
</dbReference>
<dbReference type="Gramene" id="Psat01G0478100-T3">
    <property type="protein sequence ID" value="KAI5447061.1"/>
    <property type="gene ID" value="KIW84_014781"/>
</dbReference>
<evidence type="ECO:0000256" key="16">
    <source>
        <dbReference type="RuleBase" id="RU004165"/>
    </source>
</evidence>
<keyword evidence="6 15" id="KW-0547">Nucleotide-binding</keyword>
<evidence type="ECO:0000256" key="15">
    <source>
        <dbReference type="RuleBase" id="RU000544"/>
    </source>
</evidence>
<keyword evidence="5" id="KW-0479">Metal-binding</keyword>
<dbReference type="GO" id="GO:0071897">
    <property type="term" value="P:DNA biosynthetic process"/>
    <property type="evidence" value="ECO:0007669"/>
    <property type="project" value="UniProtKB-KW"/>
</dbReference>